<keyword evidence="3" id="KW-0812">Transmembrane</keyword>
<comment type="caution">
    <text evidence="4">The sequence shown here is derived from an EMBL/GenBank/DDBJ whole genome shotgun (WGS) entry which is preliminary data.</text>
</comment>
<evidence type="ECO:0000313" key="4">
    <source>
        <dbReference type="EMBL" id="GLT20154.1"/>
    </source>
</evidence>
<keyword evidence="2" id="KW-0488">Methylation</keyword>
<evidence type="ECO:0000313" key="5">
    <source>
        <dbReference type="Proteomes" id="UP001157138"/>
    </source>
</evidence>
<feature type="transmembrane region" description="Helical" evidence="3">
    <location>
        <begin position="27"/>
        <end position="49"/>
    </location>
</feature>
<gene>
    <name evidence="4" type="primary">ppdD</name>
    <name evidence="4" type="ORF">GCM10007938_39370</name>
</gene>
<comment type="similarity">
    <text evidence="1">Belongs to the N-Me-Phe pilin family.</text>
</comment>
<dbReference type="Pfam" id="PF00114">
    <property type="entry name" value="Pilin"/>
    <property type="match status" value="1"/>
</dbReference>
<dbReference type="EMBL" id="BSPW01000094">
    <property type="protein sequence ID" value="GLT20154.1"/>
    <property type="molecule type" value="Genomic_DNA"/>
</dbReference>
<dbReference type="InterPro" id="IPR045584">
    <property type="entry name" value="Pilin-like"/>
</dbReference>
<accession>A0ABQ6F4J6</accession>
<sequence length="163" mass="17279">MSVCFHIIDSNFLHKQLMVLATMKTSLGFTLIELMIVVAIIGILSSFAVPTYQNYTKRAHASEILSTMSAMKMAVGICASTTGEAQQCTSGKNGVPLKQDFSGYSIEALAVGGENIIKATATNAKGSLPADATLSLTSNVSISGLAWRLECTGIDSQHWCPES</sequence>
<reference evidence="5" key="1">
    <citation type="journal article" date="2019" name="Int. J. Syst. Evol. Microbiol.">
        <title>The Global Catalogue of Microorganisms (GCM) 10K type strain sequencing project: providing services to taxonomists for standard genome sequencing and annotation.</title>
        <authorList>
            <consortium name="The Broad Institute Genomics Platform"/>
            <consortium name="The Broad Institute Genome Sequencing Center for Infectious Disease"/>
            <person name="Wu L."/>
            <person name="Ma J."/>
        </authorList>
    </citation>
    <scope>NUCLEOTIDE SEQUENCE [LARGE SCALE GENOMIC DNA]</scope>
    <source>
        <strain evidence="5">NBRC 108723</strain>
    </source>
</reference>
<dbReference type="InterPro" id="IPR012902">
    <property type="entry name" value="N_methyl_site"/>
</dbReference>
<keyword evidence="5" id="KW-1185">Reference proteome</keyword>
<evidence type="ECO:0000256" key="2">
    <source>
        <dbReference type="ARBA" id="ARBA00022481"/>
    </source>
</evidence>
<dbReference type="Gene3D" id="3.30.700.10">
    <property type="entry name" value="Glycoprotein, Type 4 Pilin"/>
    <property type="match status" value="1"/>
</dbReference>
<dbReference type="PANTHER" id="PTHR30093:SF34">
    <property type="entry name" value="PREPILIN PEPTIDASE-DEPENDENT PROTEIN D"/>
    <property type="match status" value="1"/>
</dbReference>
<dbReference type="SUPFAM" id="SSF54523">
    <property type="entry name" value="Pili subunits"/>
    <property type="match status" value="1"/>
</dbReference>
<organism evidence="4 5">
    <name type="scientific">Vibrio zhanjiangensis</name>
    <dbReference type="NCBI Taxonomy" id="1046128"/>
    <lineage>
        <taxon>Bacteria</taxon>
        <taxon>Pseudomonadati</taxon>
        <taxon>Pseudomonadota</taxon>
        <taxon>Gammaproteobacteria</taxon>
        <taxon>Vibrionales</taxon>
        <taxon>Vibrionaceae</taxon>
        <taxon>Vibrio</taxon>
    </lineage>
</organism>
<dbReference type="Pfam" id="PF07963">
    <property type="entry name" value="N_methyl"/>
    <property type="match status" value="1"/>
</dbReference>
<dbReference type="Proteomes" id="UP001157138">
    <property type="component" value="Unassembled WGS sequence"/>
</dbReference>
<protein>
    <submittedName>
        <fullName evidence="4">Prepilin peptidase-dependent protein D</fullName>
    </submittedName>
</protein>
<dbReference type="PANTHER" id="PTHR30093">
    <property type="entry name" value="GENERAL SECRETION PATHWAY PROTEIN G"/>
    <property type="match status" value="1"/>
</dbReference>
<proteinExistence type="inferred from homology"/>
<evidence type="ECO:0000256" key="1">
    <source>
        <dbReference type="ARBA" id="ARBA00005233"/>
    </source>
</evidence>
<name>A0ABQ6F4J6_9VIBR</name>
<dbReference type="InterPro" id="IPR001082">
    <property type="entry name" value="Pilin"/>
</dbReference>
<keyword evidence="3" id="KW-1133">Transmembrane helix</keyword>
<dbReference type="NCBIfam" id="TIGR02532">
    <property type="entry name" value="IV_pilin_GFxxxE"/>
    <property type="match status" value="1"/>
</dbReference>
<keyword evidence="3" id="KW-0472">Membrane</keyword>
<evidence type="ECO:0000256" key="3">
    <source>
        <dbReference type="SAM" id="Phobius"/>
    </source>
</evidence>